<keyword evidence="2" id="KW-1185">Reference proteome</keyword>
<sequence length="262" mass="29851">MRISIISPDRRQGGTTISVLLALALAQTQNLTTCLTYTGNNNNSIESFLGLKQMEDKTRSLTQVIKLLEAHAISGDEILDYCTQIPGVPNLQIMDTASDTISDADNTKLLKFVIENLNHQIVITDIATEIYDEVTKSVLDNSDLIIMVLTQSRDVANKLKYWESAEVMSYLNKKGLVFIFNQYDPYVEAFRDTTKRMNIRHRRCAKISYNAFIKRTSNMGKLQTILPFIMDKDPRVIELHNDLKECLMIVLANLGRKMIWPQ</sequence>
<reference evidence="2" key="1">
    <citation type="submission" date="2018-11" db="EMBL/GenBank/DDBJ databases">
        <title>Complete genome sequence of Paenibacillus sp. ML311-T8.</title>
        <authorList>
            <person name="Nam Y.-D."/>
            <person name="Kang J."/>
            <person name="Chung W.-H."/>
            <person name="Park Y.S."/>
        </authorList>
    </citation>
    <scope>NUCLEOTIDE SEQUENCE [LARGE SCALE GENOMIC DNA]</scope>
    <source>
        <strain evidence="2">ML311-T8</strain>
    </source>
</reference>
<dbReference type="OrthoDB" id="2574706at2"/>
<dbReference type="SUPFAM" id="SSF52540">
    <property type="entry name" value="P-loop containing nucleoside triphosphate hydrolases"/>
    <property type="match status" value="1"/>
</dbReference>
<accession>A0A6B8RTB3</accession>
<evidence type="ECO:0000313" key="1">
    <source>
        <dbReference type="EMBL" id="QGQ98795.1"/>
    </source>
</evidence>
<dbReference type="InterPro" id="IPR027417">
    <property type="entry name" value="P-loop_NTPase"/>
</dbReference>
<gene>
    <name evidence="1" type="ORF">EHS13_29925</name>
</gene>
<protein>
    <submittedName>
        <fullName evidence="1">DUF3298 domain-containing protein</fullName>
    </submittedName>
</protein>
<dbReference type="RefSeq" id="WP_155703905.1">
    <property type="nucleotide sequence ID" value="NZ_CP034235.1"/>
</dbReference>
<dbReference type="Proteomes" id="UP000426246">
    <property type="component" value="Chromosome"/>
</dbReference>
<dbReference type="Gene3D" id="3.40.50.300">
    <property type="entry name" value="P-loop containing nucleotide triphosphate hydrolases"/>
    <property type="match status" value="1"/>
</dbReference>
<dbReference type="EMBL" id="CP034235">
    <property type="protein sequence ID" value="QGQ98795.1"/>
    <property type="molecule type" value="Genomic_DNA"/>
</dbReference>
<dbReference type="AlphaFoldDB" id="A0A6B8RTB3"/>
<name>A0A6B8RTB3_9BACL</name>
<organism evidence="1 2">
    <name type="scientific">Paenibacillus psychroresistens</name>
    <dbReference type="NCBI Taxonomy" id="1778678"/>
    <lineage>
        <taxon>Bacteria</taxon>
        <taxon>Bacillati</taxon>
        <taxon>Bacillota</taxon>
        <taxon>Bacilli</taxon>
        <taxon>Bacillales</taxon>
        <taxon>Paenibacillaceae</taxon>
        <taxon>Paenibacillus</taxon>
    </lineage>
</organism>
<dbReference type="KEGG" id="ppsc:EHS13_29925"/>
<evidence type="ECO:0000313" key="2">
    <source>
        <dbReference type="Proteomes" id="UP000426246"/>
    </source>
</evidence>
<proteinExistence type="predicted"/>